<feature type="chain" id="PRO_5043122571" evidence="1">
    <location>
        <begin position="19"/>
        <end position="157"/>
    </location>
</feature>
<evidence type="ECO:0000313" key="3">
    <source>
        <dbReference type="Proteomes" id="UP000274131"/>
    </source>
</evidence>
<accession>A0A0N4UXL9</accession>
<dbReference type="STRING" id="51028.A0A0N4UXL9"/>
<reference evidence="2 3" key="2">
    <citation type="submission" date="2018-10" db="EMBL/GenBank/DDBJ databases">
        <authorList>
            <consortium name="Pathogen Informatics"/>
        </authorList>
    </citation>
    <scope>NUCLEOTIDE SEQUENCE [LARGE SCALE GENOMIC DNA]</scope>
</reference>
<dbReference type="AlphaFoldDB" id="A0A0N4UXL9"/>
<reference evidence="4" key="1">
    <citation type="submission" date="2017-02" db="UniProtKB">
        <authorList>
            <consortium name="WormBaseParasite"/>
        </authorList>
    </citation>
    <scope>IDENTIFICATION</scope>
</reference>
<evidence type="ECO:0000256" key="1">
    <source>
        <dbReference type="SAM" id="SignalP"/>
    </source>
</evidence>
<organism evidence="4">
    <name type="scientific">Enterobius vermicularis</name>
    <name type="common">Human pinworm</name>
    <dbReference type="NCBI Taxonomy" id="51028"/>
    <lineage>
        <taxon>Eukaryota</taxon>
        <taxon>Metazoa</taxon>
        <taxon>Ecdysozoa</taxon>
        <taxon>Nematoda</taxon>
        <taxon>Chromadorea</taxon>
        <taxon>Rhabditida</taxon>
        <taxon>Spirurina</taxon>
        <taxon>Oxyuridomorpha</taxon>
        <taxon>Oxyuroidea</taxon>
        <taxon>Oxyuridae</taxon>
        <taxon>Enterobius</taxon>
    </lineage>
</organism>
<protein>
    <submittedName>
        <fullName evidence="2 4">Uncharacterized protein</fullName>
    </submittedName>
</protein>
<keyword evidence="3" id="KW-1185">Reference proteome</keyword>
<dbReference type="Proteomes" id="UP000274131">
    <property type="component" value="Unassembled WGS sequence"/>
</dbReference>
<proteinExistence type="predicted"/>
<evidence type="ECO:0000313" key="4">
    <source>
        <dbReference type="WBParaSite" id="EVEC_0000228701-mRNA-1"/>
    </source>
</evidence>
<dbReference type="OrthoDB" id="5804550at2759"/>
<keyword evidence="1" id="KW-0732">Signal</keyword>
<dbReference type="EMBL" id="UXUI01007301">
    <property type="protein sequence ID" value="VDD86852.1"/>
    <property type="molecule type" value="Genomic_DNA"/>
</dbReference>
<gene>
    <name evidence="2" type="ORF">EVEC_LOCUS1995</name>
</gene>
<name>A0A0N4UXL9_ENTVE</name>
<sequence>MTLSKFIVIMYLFALIKRHPKPCNLGALCSLVGEIGELRKENQKLRNRLSVVVEPRRGVVHRVGALLDSKNSLFPKIIGKKVSQPEIRSGARERLSTPPPKDCLNASCYSADISSDFSEGKRQGSNLLARPLVLPKGYNSDAEQTTLSEVMVNLQLL</sequence>
<dbReference type="WBParaSite" id="EVEC_0000228701-mRNA-1">
    <property type="protein sequence ID" value="EVEC_0000228701-mRNA-1"/>
    <property type="gene ID" value="EVEC_0000228701"/>
</dbReference>
<evidence type="ECO:0000313" key="2">
    <source>
        <dbReference type="EMBL" id="VDD86852.1"/>
    </source>
</evidence>
<feature type="signal peptide" evidence="1">
    <location>
        <begin position="1"/>
        <end position="18"/>
    </location>
</feature>